<dbReference type="InterPro" id="IPR036397">
    <property type="entry name" value="RNaseH_sf"/>
</dbReference>
<reference evidence="2" key="1">
    <citation type="submission" date="2025-08" db="UniProtKB">
        <authorList>
            <consortium name="RefSeq"/>
        </authorList>
    </citation>
    <scope>IDENTIFICATION</scope>
    <source>
        <tissue evidence="2">Whole body</tissue>
    </source>
</reference>
<name>A0A6J1QS12_9HYME</name>
<dbReference type="OrthoDB" id="7699088at2759"/>
<keyword evidence="1" id="KW-1185">Reference proteome</keyword>
<organism evidence="1 2">
    <name type="scientific">Temnothorax curvispinosus</name>
    <dbReference type="NCBI Taxonomy" id="300111"/>
    <lineage>
        <taxon>Eukaryota</taxon>
        <taxon>Metazoa</taxon>
        <taxon>Ecdysozoa</taxon>
        <taxon>Arthropoda</taxon>
        <taxon>Hexapoda</taxon>
        <taxon>Insecta</taxon>
        <taxon>Pterygota</taxon>
        <taxon>Neoptera</taxon>
        <taxon>Endopterygota</taxon>
        <taxon>Hymenoptera</taxon>
        <taxon>Apocrita</taxon>
        <taxon>Aculeata</taxon>
        <taxon>Formicoidea</taxon>
        <taxon>Formicidae</taxon>
        <taxon>Myrmicinae</taxon>
        <taxon>Temnothorax</taxon>
    </lineage>
</organism>
<proteinExistence type="predicted"/>
<gene>
    <name evidence="2" type="primary">LOC112462061</name>
</gene>
<dbReference type="AlphaFoldDB" id="A0A6J1QS12"/>
<dbReference type="GeneID" id="112462061"/>
<evidence type="ECO:0000313" key="1">
    <source>
        <dbReference type="Proteomes" id="UP000504618"/>
    </source>
</evidence>
<dbReference type="PANTHER" id="PTHR47326">
    <property type="entry name" value="TRANSPOSABLE ELEMENT TC3 TRANSPOSASE-LIKE PROTEIN"/>
    <property type="match status" value="1"/>
</dbReference>
<evidence type="ECO:0000313" key="2">
    <source>
        <dbReference type="RefSeq" id="XP_024883365.1"/>
    </source>
</evidence>
<sequence length="265" mass="31573">MLRSKKSLIVPTIRLPTNNGPTSRIWPTSYQLQKFRNQERRIQFCEWYVQQVKKDDLFPSRILWTDKAIFTRYDVVKVQSNYVWVSPYEDPRAVLEKCSQRDFSCNVWMGIYNDMLIGPYFLPEHLTARSFLNFLSNDLTIALEDVPLLSRQHMWIQLNGFSAYSGKQVQQWLNEHYPKRWIGRESPISWPPKSQDLTPLDFYLWSTMKKKVYRTKVKSRDELMQRIINAAEEIKQNRQEILEMTNSILKRCTACIDVGGRYNQM</sequence>
<accession>A0A6J1QS12</accession>
<dbReference type="PANTHER" id="PTHR47326:SF1">
    <property type="entry name" value="HTH PSQ-TYPE DOMAIN-CONTAINING PROTEIN"/>
    <property type="match status" value="1"/>
</dbReference>
<dbReference type="Gene3D" id="3.30.420.10">
    <property type="entry name" value="Ribonuclease H-like superfamily/Ribonuclease H"/>
    <property type="match status" value="1"/>
</dbReference>
<dbReference type="GO" id="GO:0003676">
    <property type="term" value="F:nucleic acid binding"/>
    <property type="evidence" value="ECO:0007669"/>
    <property type="project" value="InterPro"/>
</dbReference>
<dbReference type="Proteomes" id="UP000504618">
    <property type="component" value="Unplaced"/>
</dbReference>
<protein>
    <submittedName>
        <fullName evidence="2">Uncharacterized protein LOC112462061</fullName>
    </submittedName>
</protein>
<dbReference type="RefSeq" id="XP_024883365.1">
    <property type="nucleotide sequence ID" value="XM_025027597.1"/>
</dbReference>